<evidence type="ECO:0000313" key="3">
    <source>
        <dbReference type="Proteomes" id="UP000237350"/>
    </source>
</evidence>
<reference evidence="3" key="1">
    <citation type="submission" date="2015-12" db="EMBL/GenBank/DDBJ databases">
        <authorList>
            <person name="Lodha T.D."/>
            <person name="Chintalapati S."/>
            <person name="Chintalapati V.R."/>
            <person name="Sravanthi T."/>
        </authorList>
    </citation>
    <scope>NUCLEOTIDE SEQUENCE [LARGE SCALE GENOMIC DNA]</scope>
    <source>
        <strain evidence="3">JC133</strain>
    </source>
</reference>
<sequence length="110" mass="13823">MDRIYPHTRRAIITSNNKIALIDMESIILVCLCRTNNCYRFVLHIFKERFIIRFEKLYCLVMQNRIQMRKNFFLFKKFFIYFFYASSKFIFFAFFKQCCQFRSYFYRISR</sequence>
<comment type="caution">
    <text evidence="2">The sequence shown here is derived from an EMBL/GenBank/DDBJ whole genome shotgun (WGS) entry which is preliminary data.</text>
</comment>
<gene>
    <name evidence="2" type="ORF">AU468_13385</name>
</gene>
<evidence type="ECO:0000313" key="2">
    <source>
        <dbReference type="EMBL" id="POQ98345.1"/>
    </source>
</evidence>
<accession>A0A2S4JFW8</accession>
<evidence type="ECO:0000256" key="1">
    <source>
        <dbReference type="SAM" id="Phobius"/>
    </source>
</evidence>
<dbReference type="AlphaFoldDB" id="A0A2S4JFW8"/>
<feature type="transmembrane region" description="Helical" evidence="1">
    <location>
        <begin position="78"/>
        <end position="95"/>
    </location>
</feature>
<organism evidence="2 3">
    <name type="scientific">Alkalispirochaeta sphaeroplastigenens</name>
    <dbReference type="NCBI Taxonomy" id="1187066"/>
    <lineage>
        <taxon>Bacteria</taxon>
        <taxon>Pseudomonadati</taxon>
        <taxon>Spirochaetota</taxon>
        <taxon>Spirochaetia</taxon>
        <taxon>Spirochaetales</taxon>
        <taxon>Spirochaetaceae</taxon>
        <taxon>Alkalispirochaeta</taxon>
    </lineage>
</organism>
<keyword evidence="1" id="KW-0812">Transmembrane</keyword>
<keyword evidence="1" id="KW-0472">Membrane</keyword>
<keyword evidence="3" id="KW-1185">Reference proteome</keyword>
<dbReference type="EMBL" id="LPWH01000123">
    <property type="protein sequence ID" value="POQ98345.1"/>
    <property type="molecule type" value="Genomic_DNA"/>
</dbReference>
<name>A0A2S4JFW8_9SPIO</name>
<dbReference type="Proteomes" id="UP000237350">
    <property type="component" value="Unassembled WGS sequence"/>
</dbReference>
<protein>
    <submittedName>
        <fullName evidence="2">Uncharacterized protein</fullName>
    </submittedName>
</protein>
<proteinExistence type="predicted"/>
<keyword evidence="1" id="KW-1133">Transmembrane helix</keyword>